<reference evidence="1" key="1">
    <citation type="submission" date="2020-05" db="EMBL/GenBank/DDBJ databases">
        <title>Nod-independent and nitrogen-fixing Bradyrhizobium aeschynomene sp. nov. isolated from nodules of Aeschynomene indica.</title>
        <authorList>
            <person name="Zhang Z."/>
        </authorList>
    </citation>
    <scope>NUCLEOTIDE SEQUENCE</scope>
    <source>
        <strain evidence="1">83012</strain>
    </source>
</reference>
<comment type="caution">
    <text evidence="1">The sequence shown here is derived from an EMBL/GenBank/DDBJ whole genome shotgun (WGS) entry which is preliminary data.</text>
</comment>
<dbReference type="Proteomes" id="UP000886476">
    <property type="component" value="Unassembled WGS sequence"/>
</dbReference>
<keyword evidence="2" id="KW-1185">Reference proteome</keyword>
<dbReference type="EMBL" id="JABFDN010000006">
    <property type="protein sequence ID" value="NPU67303.1"/>
    <property type="molecule type" value="Genomic_DNA"/>
</dbReference>
<dbReference type="RefSeq" id="WP_015669223.1">
    <property type="nucleotide sequence ID" value="NZ_JABFDN010000006.1"/>
</dbReference>
<name>A0ABX2CHG3_9BRAD</name>
<organism evidence="1 2">
    <name type="scientific">Bradyrhizobium aeschynomenes</name>
    <dbReference type="NCBI Taxonomy" id="2734909"/>
    <lineage>
        <taxon>Bacteria</taxon>
        <taxon>Pseudomonadati</taxon>
        <taxon>Pseudomonadota</taxon>
        <taxon>Alphaproteobacteria</taxon>
        <taxon>Hyphomicrobiales</taxon>
        <taxon>Nitrobacteraceae</taxon>
        <taxon>Bradyrhizobium</taxon>
    </lineage>
</organism>
<proteinExistence type="predicted"/>
<evidence type="ECO:0008006" key="3">
    <source>
        <dbReference type="Google" id="ProtNLM"/>
    </source>
</evidence>
<protein>
    <recommendedName>
        <fullName evidence="3">Small CPxCG-related zinc finger protein</fullName>
    </recommendedName>
</protein>
<evidence type="ECO:0000313" key="1">
    <source>
        <dbReference type="EMBL" id="NPU67303.1"/>
    </source>
</evidence>
<evidence type="ECO:0000313" key="2">
    <source>
        <dbReference type="Proteomes" id="UP000886476"/>
    </source>
</evidence>
<dbReference type="GeneID" id="301819867"/>
<gene>
    <name evidence="1" type="ORF">HL667_20035</name>
</gene>
<accession>A0ABX2CHG3</accession>
<sequence length="60" mass="6590">MAEPAVKHLTYSVRTRCPDCDAELSILSVINGRGGSEYWALQCVACHGVHLDIVDPPTRH</sequence>